<keyword evidence="8" id="KW-0472">Membrane</keyword>
<evidence type="ECO:0000256" key="5">
    <source>
        <dbReference type="ARBA" id="ARBA00051114"/>
    </source>
</evidence>
<dbReference type="EMBL" id="BGOW01000003">
    <property type="protein sequence ID" value="GBL44793.1"/>
    <property type="molecule type" value="Genomic_DNA"/>
</dbReference>
<evidence type="ECO:0000259" key="9">
    <source>
        <dbReference type="PROSITE" id="PS50112"/>
    </source>
</evidence>
<dbReference type="FunFam" id="3.20.20.450:FF:000001">
    <property type="entry name" value="Cyclic di-GMP phosphodiesterase yahA"/>
    <property type="match status" value="1"/>
</dbReference>
<evidence type="ECO:0000256" key="4">
    <source>
        <dbReference type="ARBA" id="ARBA00022840"/>
    </source>
</evidence>
<dbReference type="InterPro" id="IPR029787">
    <property type="entry name" value="Nucleotide_cyclase"/>
</dbReference>
<feature type="domain" description="PAS" evidence="9">
    <location>
        <begin position="330"/>
        <end position="400"/>
    </location>
</feature>
<dbReference type="GO" id="GO:0016301">
    <property type="term" value="F:kinase activity"/>
    <property type="evidence" value="ECO:0007669"/>
    <property type="project" value="UniProtKB-KW"/>
</dbReference>
<keyword evidence="8" id="KW-0812">Transmembrane</keyword>
<dbReference type="Proteomes" id="UP000286806">
    <property type="component" value="Unassembled WGS sequence"/>
</dbReference>
<dbReference type="NCBIfam" id="TIGR00229">
    <property type="entry name" value="sensory_box"/>
    <property type="match status" value="1"/>
</dbReference>
<dbReference type="SMART" id="SM00091">
    <property type="entry name" value="PAS"/>
    <property type="match status" value="1"/>
</dbReference>
<evidence type="ECO:0000259" key="10">
    <source>
        <dbReference type="PROSITE" id="PS50113"/>
    </source>
</evidence>
<dbReference type="Pfam" id="PF00563">
    <property type="entry name" value="EAL"/>
    <property type="match status" value="1"/>
</dbReference>
<evidence type="ECO:0000256" key="6">
    <source>
        <dbReference type="ARBA" id="ARBA00059827"/>
    </source>
</evidence>
<evidence type="ECO:0000313" key="14">
    <source>
        <dbReference type="Proteomes" id="UP000286806"/>
    </source>
</evidence>
<gene>
    <name evidence="13" type="ORF">SFMTTN_0594</name>
</gene>
<comment type="catalytic activity">
    <reaction evidence="5">
        <text>3',3'-c-di-GMP + H2O = 5'-phosphoguanylyl(3'-&gt;5')guanosine + H(+)</text>
        <dbReference type="Rhea" id="RHEA:24902"/>
        <dbReference type="ChEBI" id="CHEBI:15377"/>
        <dbReference type="ChEBI" id="CHEBI:15378"/>
        <dbReference type="ChEBI" id="CHEBI:58754"/>
        <dbReference type="ChEBI" id="CHEBI:58805"/>
        <dbReference type="EC" id="3.1.4.52"/>
    </reaction>
    <physiologicalReaction direction="left-to-right" evidence="5">
        <dbReference type="Rhea" id="RHEA:24903"/>
    </physiologicalReaction>
</comment>
<evidence type="ECO:0000259" key="11">
    <source>
        <dbReference type="PROSITE" id="PS50883"/>
    </source>
</evidence>
<evidence type="ECO:0000259" key="12">
    <source>
        <dbReference type="PROSITE" id="PS50887"/>
    </source>
</evidence>
<dbReference type="CDD" id="cd01949">
    <property type="entry name" value="GGDEF"/>
    <property type="match status" value="1"/>
</dbReference>
<dbReference type="Gene3D" id="3.30.70.270">
    <property type="match status" value="1"/>
</dbReference>
<dbReference type="SUPFAM" id="SSF55073">
    <property type="entry name" value="Nucleotide cyclase"/>
    <property type="match status" value="1"/>
</dbReference>
<dbReference type="GO" id="GO:0006355">
    <property type="term" value="P:regulation of DNA-templated transcription"/>
    <property type="evidence" value="ECO:0007669"/>
    <property type="project" value="InterPro"/>
</dbReference>
<evidence type="ECO:0000256" key="7">
    <source>
        <dbReference type="ARBA" id="ARBA00070616"/>
    </source>
</evidence>
<dbReference type="Pfam" id="PF00989">
    <property type="entry name" value="PAS"/>
    <property type="match status" value="1"/>
</dbReference>
<accession>A0A401JAW9</accession>
<dbReference type="FunFam" id="3.30.70.270:FF:000001">
    <property type="entry name" value="Diguanylate cyclase domain protein"/>
    <property type="match status" value="1"/>
</dbReference>
<protein>
    <recommendedName>
        <fullName evidence="7">Sensor protein FixL</fullName>
    </recommendedName>
</protein>
<comment type="caution">
    <text evidence="13">The sequence shown here is derived from an EMBL/GenBank/DDBJ whole genome shotgun (WGS) entry which is preliminary data.</text>
</comment>
<dbReference type="InterPro" id="IPR035919">
    <property type="entry name" value="EAL_sf"/>
</dbReference>
<dbReference type="GO" id="GO:0071732">
    <property type="term" value="P:cellular response to nitric oxide"/>
    <property type="evidence" value="ECO:0007669"/>
    <property type="project" value="UniProtKB-ARBA"/>
</dbReference>
<comment type="function">
    <text evidence="6">Putative oxygen sensor; modulates the activity of FixJ, a transcriptional activator of nitrogen fixation fixK gene. FixL probably acts as a kinase that phosphorylates FixJ.</text>
</comment>
<dbReference type="NCBIfam" id="TIGR00254">
    <property type="entry name" value="GGDEF"/>
    <property type="match status" value="1"/>
</dbReference>
<dbReference type="Pfam" id="PF00990">
    <property type="entry name" value="GGDEF"/>
    <property type="match status" value="1"/>
</dbReference>
<feature type="transmembrane region" description="Helical" evidence="8">
    <location>
        <begin position="12"/>
        <end position="34"/>
    </location>
</feature>
<dbReference type="RefSeq" id="WP_124703637.1">
    <property type="nucleotide sequence ID" value="NZ_BGOW01000003.1"/>
</dbReference>
<keyword evidence="4" id="KW-0067">ATP-binding</keyword>
<dbReference type="GO" id="GO:0071111">
    <property type="term" value="F:cyclic-guanylate-specific phosphodiesterase activity"/>
    <property type="evidence" value="ECO:0007669"/>
    <property type="project" value="UniProtKB-EC"/>
</dbReference>
<evidence type="ECO:0000256" key="2">
    <source>
        <dbReference type="ARBA" id="ARBA00022741"/>
    </source>
</evidence>
<evidence type="ECO:0000256" key="1">
    <source>
        <dbReference type="ARBA" id="ARBA00022679"/>
    </source>
</evidence>
<evidence type="ECO:0000313" key="13">
    <source>
        <dbReference type="EMBL" id="GBL44793.1"/>
    </source>
</evidence>
<evidence type="ECO:0000256" key="8">
    <source>
        <dbReference type="SAM" id="Phobius"/>
    </source>
</evidence>
<dbReference type="Gene3D" id="3.20.20.450">
    <property type="entry name" value="EAL domain"/>
    <property type="match status" value="1"/>
</dbReference>
<feature type="domain" description="PAC" evidence="10">
    <location>
        <begin position="407"/>
        <end position="457"/>
    </location>
</feature>
<dbReference type="InterPro" id="IPR000160">
    <property type="entry name" value="GGDEF_dom"/>
</dbReference>
<dbReference type="InterPro" id="IPR000014">
    <property type="entry name" value="PAS"/>
</dbReference>
<dbReference type="PANTHER" id="PTHR44757:SF2">
    <property type="entry name" value="BIOFILM ARCHITECTURE MAINTENANCE PROTEIN MBAA"/>
    <property type="match status" value="1"/>
</dbReference>
<organism evidence="13 14">
    <name type="scientific">Sulfuriferula multivorans</name>
    <dbReference type="NCBI Taxonomy" id="1559896"/>
    <lineage>
        <taxon>Bacteria</taxon>
        <taxon>Pseudomonadati</taxon>
        <taxon>Pseudomonadota</taxon>
        <taxon>Betaproteobacteria</taxon>
        <taxon>Nitrosomonadales</taxon>
        <taxon>Sulfuricellaceae</taxon>
        <taxon>Sulfuriferula</taxon>
    </lineage>
</organism>
<keyword evidence="2" id="KW-0547">Nucleotide-binding</keyword>
<keyword evidence="8" id="KW-1133">Transmembrane helix</keyword>
<dbReference type="FunFam" id="3.30.450.20:FF:000060">
    <property type="entry name" value="Sensor protein FixL"/>
    <property type="match status" value="1"/>
</dbReference>
<dbReference type="InterPro" id="IPR052155">
    <property type="entry name" value="Biofilm_reg_signaling"/>
</dbReference>
<dbReference type="Gene3D" id="3.30.450.20">
    <property type="entry name" value="PAS domain"/>
    <property type="match status" value="1"/>
</dbReference>
<evidence type="ECO:0000256" key="3">
    <source>
        <dbReference type="ARBA" id="ARBA00022777"/>
    </source>
</evidence>
<feature type="domain" description="GGDEF" evidence="12">
    <location>
        <begin position="489"/>
        <end position="622"/>
    </location>
</feature>
<name>A0A401JAW9_9PROT</name>
<reference evidence="13 14" key="1">
    <citation type="journal article" date="2019" name="Front. Microbiol.">
        <title>Genomes of Neutrophilic Sulfur-Oxidizing Chemolithoautotrophs Representing 9 Proteobacterial Species From 8 Genera.</title>
        <authorList>
            <person name="Watanabe T."/>
            <person name="Kojima H."/>
            <person name="Umezawa K."/>
            <person name="Hori C."/>
            <person name="Takasuka T.E."/>
            <person name="Kato Y."/>
            <person name="Fukui M."/>
        </authorList>
    </citation>
    <scope>NUCLEOTIDE SEQUENCE [LARGE SCALE GENOMIC DNA]</scope>
    <source>
        <strain evidence="13 14">TTN</strain>
    </source>
</reference>
<dbReference type="SMART" id="SM00267">
    <property type="entry name" value="GGDEF"/>
    <property type="match status" value="1"/>
</dbReference>
<keyword evidence="3" id="KW-0418">Kinase</keyword>
<dbReference type="PROSITE" id="PS50113">
    <property type="entry name" value="PAC"/>
    <property type="match status" value="1"/>
</dbReference>
<dbReference type="PROSITE" id="PS50887">
    <property type="entry name" value="GGDEF"/>
    <property type="match status" value="1"/>
</dbReference>
<dbReference type="PROSITE" id="PS50883">
    <property type="entry name" value="EAL"/>
    <property type="match status" value="1"/>
</dbReference>
<dbReference type="PROSITE" id="PS50112">
    <property type="entry name" value="PAS"/>
    <property type="match status" value="1"/>
</dbReference>
<dbReference type="PANTHER" id="PTHR44757">
    <property type="entry name" value="DIGUANYLATE CYCLASE DGCP"/>
    <property type="match status" value="1"/>
</dbReference>
<dbReference type="CDD" id="cd18774">
    <property type="entry name" value="PDC2_HK_sensor"/>
    <property type="match status" value="1"/>
</dbReference>
<keyword evidence="14" id="KW-1185">Reference proteome</keyword>
<dbReference type="SMART" id="SM00052">
    <property type="entry name" value="EAL"/>
    <property type="match status" value="1"/>
</dbReference>
<dbReference type="InterPro" id="IPR043128">
    <property type="entry name" value="Rev_trsase/Diguanyl_cyclase"/>
</dbReference>
<dbReference type="InterPro" id="IPR000700">
    <property type="entry name" value="PAS-assoc_C"/>
</dbReference>
<dbReference type="InterPro" id="IPR001633">
    <property type="entry name" value="EAL_dom"/>
</dbReference>
<proteinExistence type="predicted"/>
<dbReference type="CDD" id="cd00130">
    <property type="entry name" value="PAS"/>
    <property type="match status" value="1"/>
</dbReference>
<dbReference type="GO" id="GO:0005524">
    <property type="term" value="F:ATP binding"/>
    <property type="evidence" value="ECO:0007669"/>
    <property type="project" value="UniProtKB-KW"/>
</dbReference>
<dbReference type="InterPro" id="IPR035965">
    <property type="entry name" value="PAS-like_dom_sf"/>
</dbReference>
<dbReference type="AlphaFoldDB" id="A0A401JAW9"/>
<dbReference type="InterPro" id="IPR013767">
    <property type="entry name" value="PAS_fold"/>
</dbReference>
<dbReference type="SUPFAM" id="SSF141868">
    <property type="entry name" value="EAL domain-like"/>
    <property type="match status" value="1"/>
</dbReference>
<keyword evidence="1" id="KW-0808">Transferase</keyword>
<sequence length="885" mass="98281">MSQQKIDQQRIGLVAGTILVAVAILVGMMVFYIMQRHAENLLRQTLQTSLQNHVDIAQSEIRGGFEKGLTVATRPLLINQIEYANTHSGDNATLTVLTKAAQSFLSTGLTAISLFDAQGKEVAHAGAFLRKPALSVPVSTVGHTQILYSNQFFLRTDVNMVKAGRVVGRVITETPLPTLSSMFKSVERSGKTAELALCASTGANQMQCFPTTLTHHIFTLAKRSPTGAPLPMTHALEGETGFVIAQDYRHQEVVAAYSPVDDLGLGMVLKMDSAELYAPIWSQLRYLLPLIVAMLAIALLLLRWLLTPLVTELVRSEREARAANVRLRDSENRVRMLLDNVDEGIVSISSNGRIELFNPGAERMFNYRSADILGENISILMPEPYRSEHDQYLERYLQTGESHVIGTAREVAAQRSNGETFPMELRVSEFSLDGQRMFIGIMRDITERKATEEKIIHLAHFDALTDLPNRRLVQDRTQQTIAWARRADAQFAVMFIDLDKFKSINDTLGHNVGDQLLQRVAQRLIESLRAEDTVGRQGGDEFIVLLASLSAAEDSAVVAQKILSALSAPFVINGQDLRTGASIGIAVYPQDGEDVETLLKNSDTAMYHAKEAGRSNYQFFAQTMNAAAAERLLLESSLRQAIDRNQLLLHYQPLVNIADGRIVATEALVRWNHPELGLISPARFIPIAEDSGVIIPLGDWVLRRACYQLKQWREQGIPLQRMVVNLSPRQFRQKHLVQTFTQVLKETGVDPHWLGLEVTESVIMENPEEAIGILCELKALGIELSLDDFGTGYSSLSYLKRFPIDKLKIDQSFVRDITTDPDDEGMVAAIIVMAHQLSIRVVAEGVETEAQLAFLRGQGCDEYQGYYFSRPLPADELDTTSVAAC</sequence>
<feature type="domain" description="EAL" evidence="11">
    <location>
        <begin position="631"/>
        <end position="885"/>
    </location>
</feature>
<dbReference type="OrthoDB" id="9813903at2"/>
<dbReference type="SUPFAM" id="SSF55785">
    <property type="entry name" value="PYP-like sensor domain (PAS domain)"/>
    <property type="match status" value="1"/>
</dbReference>
<dbReference type="CDD" id="cd01948">
    <property type="entry name" value="EAL"/>
    <property type="match status" value="1"/>
</dbReference>